<dbReference type="AlphaFoldDB" id="A0A502GS84"/>
<accession>A0A502GS84</accession>
<sequence length="113" mass="11945">MKTQKTRAIVGMDETNDRGARVMDKDNALELVGFDFHAAASLGQIFFGAHTTAAAGAYLTIGLPSLNGLTDVAAPQSAAHFELMLGLAAINFETGRADQLGRSFWFGQVSPVS</sequence>
<dbReference type="RefSeq" id="WP_140468688.1">
    <property type="nucleotide sequence ID" value="NZ_RCYZ01000007.1"/>
</dbReference>
<dbReference type="EMBL" id="RCYZ01000007">
    <property type="protein sequence ID" value="TPG63793.1"/>
    <property type="molecule type" value="Genomic_DNA"/>
</dbReference>
<name>A0A502GS84_9BACT</name>
<keyword evidence="2" id="KW-1185">Reference proteome</keyword>
<comment type="caution">
    <text evidence="1">The sequence shown here is derived from an EMBL/GenBank/DDBJ whole genome shotgun (WGS) entry which is preliminary data.</text>
</comment>
<dbReference type="OrthoDB" id="645138at2"/>
<protein>
    <submittedName>
        <fullName evidence="1">Uncharacterized protein</fullName>
    </submittedName>
</protein>
<evidence type="ECO:0000313" key="1">
    <source>
        <dbReference type="EMBL" id="TPG63793.1"/>
    </source>
</evidence>
<dbReference type="Proteomes" id="UP000317646">
    <property type="component" value="Unassembled WGS sequence"/>
</dbReference>
<organism evidence="1 2">
    <name type="scientific">Hymenobacter nivis</name>
    <dbReference type="NCBI Taxonomy" id="1850093"/>
    <lineage>
        <taxon>Bacteria</taxon>
        <taxon>Pseudomonadati</taxon>
        <taxon>Bacteroidota</taxon>
        <taxon>Cytophagia</taxon>
        <taxon>Cytophagales</taxon>
        <taxon>Hymenobacteraceae</taxon>
        <taxon>Hymenobacter</taxon>
    </lineage>
</organism>
<proteinExistence type="predicted"/>
<reference evidence="1 2" key="1">
    <citation type="journal article" date="2019" name="Environ. Microbiol.">
        <title>Species interactions and distinct microbial communities in high Arctic permafrost affected cryosols are associated with the CH4 and CO2 gas fluxes.</title>
        <authorList>
            <person name="Altshuler I."/>
            <person name="Hamel J."/>
            <person name="Turney S."/>
            <person name="Magnuson E."/>
            <person name="Levesque R."/>
            <person name="Greer C."/>
            <person name="Whyte L.G."/>
        </authorList>
    </citation>
    <scope>NUCLEOTIDE SEQUENCE [LARGE SCALE GENOMIC DNA]</scope>
    <source>
        <strain evidence="1 2">S9.2P</strain>
    </source>
</reference>
<evidence type="ECO:0000313" key="2">
    <source>
        <dbReference type="Proteomes" id="UP000317646"/>
    </source>
</evidence>
<gene>
    <name evidence="1" type="ORF">EAH73_17285</name>
</gene>